<organism evidence="1">
    <name type="scientific">Schistosoma mansoni</name>
    <name type="common">Blood fluke</name>
    <dbReference type="NCBI Taxonomy" id="6183"/>
    <lineage>
        <taxon>Eukaryota</taxon>
        <taxon>Metazoa</taxon>
        <taxon>Spiralia</taxon>
        <taxon>Lophotrochozoa</taxon>
        <taxon>Platyhelminthes</taxon>
        <taxon>Trematoda</taxon>
        <taxon>Digenea</taxon>
        <taxon>Strigeidida</taxon>
        <taxon>Schistosomatoidea</taxon>
        <taxon>Schistosomatidae</taxon>
        <taxon>Schistosoma</taxon>
    </lineage>
</organism>
<dbReference type="ExpressionAtlas" id="A0A5K4F9N8">
    <property type="expression patterns" value="baseline"/>
</dbReference>
<proteinExistence type="predicted"/>
<dbReference type="InParanoid" id="A0A5K4F9N8"/>
<dbReference type="WBParaSite" id="Smp_336720.2">
    <property type="protein sequence ID" value="Smp_336720.2"/>
    <property type="gene ID" value="Smp_336720"/>
</dbReference>
<accession>A0A5K4F9N8</accession>
<protein>
    <submittedName>
        <fullName evidence="1">Uncharacterized protein</fullName>
    </submittedName>
</protein>
<reference evidence="1" key="1">
    <citation type="submission" date="2019-11" db="UniProtKB">
        <authorList>
            <consortium name="WormBaseParasite"/>
        </authorList>
    </citation>
    <scope>IDENTIFICATION</scope>
    <source>
        <strain evidence="1">Puerto Rican</strain>
    </source>
</reference>
<name>A0A5K4F9N8_SCHMA</name>
<dbReference type="AlphaFoldDB" id="A0A5K4F9N8"/>
<evidence type="ECO:0000313" key="1">
    <source>
        <dbReference type="WBParaSite" id="Smp_336720.2"/>
    </source>
</evidence>
<sequence>MSNRLVFFILYQFTLDNRIVWTTGQNCYFPSFIHHSHESIWMTDYGLNNIHQQTQNSNDNSNNNNVKKASLFYSLQLPEELYNYRFNFLNLQYGWLQMLFTRDSHHAWLFLSCHHILYTKHLILLTSLKEYLTSICSVDEQTTYRNNSSNNIHWFSTTNSRSMNYTKLMYNYNENSNLTNSLQTSLGYVKLSCSWQSGKNIYLVQYKHSKGRSIYQCIKFEPINEIESVSVFNLFLSEHTSSTADLTLCHPTAFKQDSSKWIATLSPNTELSKTLCPISGGFQISHILDLKDNQVLCEPHVYSTLESECMLGEGILWTFLQPQCNPFVQNYKTQFQCHSTWKSNNLNYILIYRQINQYTYEFYQLVYLQLPVELSIESKTYGKFSPIWIIYGLQSNPIIEQIIINRIYTWNSIEQYNTKLKNIILYNTSVKLYEIQIRRACFSFFTMISIGNCDDERVSCTHGCEHNARNQFFCHRSCLVPGQTCGNIIHDSCKFHPNYYGTWDLIEPSSIQESMGYEHPSSRLIAQFLIKSDKLTVSSMTDISYTMNLYCVKEIQDSLYDRYILRSDYQTNGCYSRDLCLEIYRGNKNDFETLSNVNSILYRIAVGGKHLLTDICQFNNDNQLYGRTIYPLRANILIRNTADKNIIAPTDVTKCGLYQIRLTGKLFILNTEPTQFGGQEDLFNITNKQAINNRLGKEDHTNVMSNINGKLLNTYEANDDKSYQGPCSVEISDFNPDLGISGEFDNTLRIRHYCESTIYPSIFKSDHQCIASFNIDGISTISASYFLLITYLKITDQYYCLIIQVNRSNDGMNNNNNDNINHSNQNYTIFMYHSPQCQYETTPFENIKLDESKAFAKLLLTSTQRQNENSTNNNKPMMLPPLNRSFYLSSNKLIRPTQQYTTIHHHDHHPHQQQNVTRFKALRFLSKPIKKTRSFFVINNNNNESISSSIYSSISSYNYILTFLIIFRMYY</sequence>